<comment type="subcellular location">
    <subcellularLocation>
        <location evidence="1">Membrane</location>
    </subcellularLocation>
</comment>
<dbReference type="GO" id="GO:0007204">
    <property type="term" value="P:positive regulation of cytosolic calcium ion concentration"/>
    <property type="evidence" value="ECO:0007669"/>
    <property type="project" value="TreeGrafter"/>
</dbReference>
<feature type="transmembrane region" description="Helical" evidence="9">
    <location>
        <begin position="42"/>
        <end position="62"/>
    </location>
</feature>
<evidence type="ECO:0000313" key="12">
    <source>
        <dbReference type="Proteomes" id="UP001460270"/>
    </source>
</evidence>
<evidence type="ECO:0000256" key="1">
    <source>
        <dbReference type="ARBA" id="ARBA00004370"/>
    </source>
</evidence>
<proteinExistence type="predicted"/>
<evidence type="ECO:0000256" key="7">
    <source>
        <dbReference type="ARBA" id="ARBA00023224"/>
    </source>
</evidence>
<evidence type="ECO:0000256" key="5">
    <source>
        <dbReference type="ARBA" id="ARBA00023136"/>
    </source>
</evidence>
<evidence type="ECO:0000256" key="8">
    <source>
        <dbReference type="SAM" id="MobiDB-lite"/>
    </source>
</evidence>
<keyword evidence="5 9" id="KW-0472">Membrane</keyword>
<evidence type="ECO:0000259" key="10">
    <source>
        <dbReference type="PROSITE" id="PS50262"/>
    </source>
</evidence>
<dbReference type="GO" id="GO:0019722">
    <property type="term" value="P:calcium-mediated signaling"/>
    <property type="evidence" value="ECO:0007669"/>
    <property type="project" value="TreeGrafter"/>
</dbReference>
<organism evidence="11 12">
    <name type="scientific">Mugilogobius chulae</name>
    <name type="common">yellowstripe goby</name>
    <dbReference type="NCBI Taxonomy" id="88201"/>
    <lineage>
        <taxon>Eukaryota</taxon>
        <taxon>Metazoa</taxon>
        <taxon>Chordata</taxon>
        <taxon>Craniata</taxon>
        <taxon>Vertebrata</taxon>
        <taxon>Euteleostomi</taxon>
        <taxon>Actinopterygii</taxon>
        <taxon>Neopterygii</taxon>
        <taxon>Teleostei</taxon>
        <taxon>Neoteleostei</taxon>
        <taxon>Acanthomorphata</taxon>
        <taxon>Gobiaria</taxon>
        <taxon>Gobiiformes</taxon>
        <taxon>Gobioidei</taxon>
        <taxon>Gobiidae</taxon>
        <taxon>Gobionellinae</taxon>
        <taxon>Mugilogobius</taxon>
    </lineage>
</organism>
<accession>A0AAW0MD45</accession>
<dbReference type="PANTHER" id="PTHR10489">
    <property type="entry name" value="CELL ADHESION MOLECULE"/>
    <property type="match status" value="1"/>
</dbReference>
<evidence type="ECO:0000313" key="11">
    <source>
        <dbReference type="EMBL" id="KAK7877100.1"/>
    </source>
</evidence>
<evidence type="ECO:0000256" key="9">
    <source>
        <dbReference type="SAM" id="Phobius"/>
    </source>
</evidence>
<evidence type="ECO:0000256" key="4">
    <source>
        <dbReference type="ARBA" id="ARBA00023040"/>
    </source>
</evidence>
<evidence type="ECO:0000256" key="2">
    <source>
        <dbReference type="ARBA" id="ARBA00022692"/>
    </source>
</evidence>
<sequence length="439" mass="46728">MEHKPLMVEPWLHCPNNTTSSTPAYPPLPDEWELVYTLVPPYILTISALGLLFNSFVLAVFIAARDRLTVAEIYLSNLALADFFLMCCLPFWATNILAEFNWPHGEALCKIVNSVAVVNLYVSIFTLVMISLDRHQVAADLGLPPARLPRAARPGSPAGSGCAGGPLRRAVRHKPGRIGAPRRAVWHSPVRVGLPEGCLAQPGRSGALRRAVWHSPVRVGPPEGCGTARSEWGPPEGCLAQPSQSGAFRRAVWHSPVRVGPFRRACVAQPGQSGPTGGCVAQPGQSGPYRRAVWHSPSGGPLPEGCVAQPGRVGPSRGLCGTARQSGPYQRAVWHSPVRVGPTRGLCGTARSEWALPEGCVAQPVRVGPTRGLCGTARSEWALPEGCVAQPVRVGLQRAVWHSPSRGPRGVAQPEGPEAWQGQGQGCGRMGRSCVAGKS</sequence>
<evidence type="ECO:0000256" key="3">
    <source>
        <dbReference type="ARBA" id="ARBA00022989"/>
    </source>
</evidence>
<keyword evidence="3 9" id="KW-1133">Transmembrane helix</keyword>
<protein>
    <recommendedName>
        <fullName evidence="10">G-protein coupled receptors family 1 profile domain-containing protein</fullName>
    </recommendedName>
</protein>
<reference evidence="12" key="1">
    <citation type="submission" date="2024-04" db="EMBL/GenBank/DDBJ databases">
        <title>Salinicola lusitanus LLJ914,a marine bacterium isolated from the Okinawa Trough.</title>
        <authorList>
            <person name="Li J."/>
        </authorList>
    </citation>
    <scope>NUCLEOTIDE SEQUENCE [LARGE SCALE GENOMIC DNA]</scope>
</reference>
<comment type="caution">
    <text evidence="11">The sequence shown here is derived from an EMBL/GenBank/DDBJ whole genome shotgun (WGS) entry which is preliminary data.</text>
</comment>
<dbReference type="PRINTS" id="PR00237">
    <property type="entry name" value="GPCRRHODOPSN"/>
</dbReference>
<dbReference type="SUPFAM" id="SSF81321">
    <property type="entry name" value="Family A G protein-coupled receptor-like"/>
    <property type="match status" value="1"/>
</dbReference>
<gene>
    <name evidence="11" type="ORF">WMY93_032180</name>
</gene>
<dbReference type="InterPro" id="IPR000276">
    <property type="entry name" value="GPCR_Rhodpsn"/>
</dbReference>
<dbReference type="Proteomes" id="UP001460270">
    <property type="component" value="Unassembled WGS sequence"/>
</dbReference>
<keyword evidence="2 9" id="KW-0812">Transmembrane</keyword>
<dbReference type="GO" id="GO:0016493">
    <property type="term" value="F:C-C chemokine receptor activity"/>
    <property type="evidence" value="ECO:0007669"/>
    <property type="project" value="TreeGrafter"/>
</dbReference>
<dbReference type="GO" id="GO:0009897">
    <property type="term" value="C:external side of plasma membrane"/>
    <property type="evidence" value="ECO:0007669"/>
    <property type="project" value="TreeGrafter"/>
</dbReference>
<dbReference type="InterPro" id="IPR017452">
    <property type="entry name" value="GPCR_Rhodpsn_7TM"/>
</dbReference>
<dbReference type="GO" id="GO:0006955">
    <property type="term" value="P:immune response"/>
    <property type="evidence" value="ECO:0007669"/>
    <property type="project" value="TreeGrafter"/>
</dbReference>
<dbReference type="Gene3D" id="1.20.1070.10">
    <property type="entry name" value="Rhodopsin 7-helix transmembrane proteins"/>
    <property type="match status" value="1"/>
</dbReference>
<dbReference type="InterPro" id="IPR050119">
    <property type="entry name" value="CCR1-9-like"/>
</dbReference>
<feature type="region of interest" description="Disordered" evidence="8">
    <location>
        <begin position="405"/>
        <end position="425"/>
    </location>
</feature>
<keyword evidence="7" id="KW-0807">Transducer</keyword>
<keyword evidence="12" id="KW-1185">Reference proteome</keyword>
<dbReference type="AlphaFoldDB" id="A0AAW0MD45"/>
<dbReference type="EMBL" id="JBBPFD010000722">
    <property type="protein sequence ID" value="KAK7877100.1"/>
    <property type="molecule type" value="Genomic_DNA"/>
</dbReference>
<feature type="domain" description="G-protein coupled receptors family 1 profile" evidence="10">
    <location>
        <begin position="53"/>
        <end position="144"/>
    </location>
</feature>
<dbReference type="GO" id="GO:0060326">
    <property type="term" value="P:cell chemotaxis"/>
    <property type="evidence" value="ECO:0007669"/>
    <property type="project" value="TreeGrafter"/>
</dbReference>
<dbReference type="GO" id="GO:0019957">
    <property type="term" value="F:C-C chemokine binding"/>
    <property type="evidence" value="ECO:0007669"/>
    <property type="project" value="TreeGrafter"/>
</dbReference>
<feature type="transmembrane region" description="Helical" evidence="9">
    <location>
        <begin position="74"/>
        <end position="93"/>
    </location>
</feature>
<dbReference type="PANTHER" id="PTHR10489:SF957">
    <property type="entry name" value="B2 BRADYKININ RECEPTOR"/>
    <property type="match status" value="1"/>
</dbReference>
<dbReference type="Pfam" id="PF00001">
    <property type="entry name" value="7tm_1"/>
    <property type="match status" value="1"/>
</dbReference>
<keyword evidence="4" id="KW-0297">G-protein coupled receptor</keyword>
<dbReference type="PROSITE" id="PS50262">
    <property type="entry name" value="G_PROTEIN_RECEP_F1_2"/>
    <property type="match status" value="1"/>
</dbReference>
<name>A0AAW0MD45_9GOBI</name>
<evidence type="ECO:0000256" key="6">
    <source>
        <dbReference type="ARBA" id="ARBA00023170"/>
    </source>
</evidence>
<keyword evidence="6" id="KW-0675">Receptor</keyword>